<proteinExistence type="predicted"/>
<dbReference type="GeneID" id="37041864"/>
<protein>
    <submittedName>
        <fullName evidence="3">Uncharacterized protein</fullName>
    </submittedName>
</protein>
<evidence type="ECO:0000313" key="3">
    <source>
        <dbReference type="EMBL" id="PWN91789.1"/>
    </source>
</evidence>
<evidence type="ECO:0000313" key="4">
    <source>
        <dbReference type="Proteomes" id="UP000245768"/>
    </source>
</evidence>
<dbReference type="EMBL" id="KZ819635">
    <property type="protein sequence ID" value="PWN91789.1"/>
    <property type="molecule type" value="Genomic_DNA"/>
</dbReference>
<feature type="signal peptide" evidence="2">
    <location>
        <begin position="1"/>
        <end position="22"/>
    </location>
</feature>
<organism evidence="3 4">
    <name type="scientific">Acaromyces ingoldii</name>
    <dbReference type="NCBI Taxonomy" id="215250"/>
    <lineage>
        <taxon>Eukaryota</taxon>
        <taxon>Fungi</taxon>
        <taxon>Dikarya</taxon>
        <taxon>Basidiomycota</taxon>
        <taxon>Ustilaginomycotina</taxon>
        <taxon>Exobasidiomycetes</taxon>
        <taxon>Exobasidiales</taxon>
        <taxon>Cryptobasidiaceae</taxon>
        <taxon>Acaromyces</taxon>
    </lineage>
</organism>
<name>A0A316YR70_9BASI</name>
<dbReference type="AlphaFoldDB" id="A0A316YR70"/>
<dbReference type="InParanoid" id="A0A316YR70"/>
<accession>A0A316YR70</accession>
<evidence type="ECO:0000256" key="2">
    <source>
        <dbReference type="SAM" id="SignalP"/>
    </source>
</evidence>
<feature type="region of interest" description="Disordered" evidence="1">
    <location>
        <begin position="190"/>
        <end position="238"/>
    </location>
</feature>
<reference evidence="3 4" key="1">
    <citation type="journal article" date="2018" name="Mol. Biol. Evol.">
        <title>Broad Genomic Sampling Reveals a Smut Pathogenic Ancestry of the Fungal Clade Ustilaginomycotina.</title>
        <authorList>
            <person name="Kijpornyongpan T."/>
            <person name="Mondo S.J."/>
            <person name="Barry K."/>
            <person name="Sandor L."/>
            <person name="Lee J."/>
            <person name="Lipzen A."/>
            <person name="Pangilinan J."/>
            <person name="LaButti K."/>
            <person name="Hainaut M."/>
            <person name="Henrissat B."/>
            <person name="Grigoriev I.V."/>
            <person name="Spatafora J.W."/>
            <person name="Aime M.C."/>
        </authorList>
    </citation>
    <scope>NUCLEOTIDE SEQUENCE [LARGE SCALE GENOMIC DNA]</scope>
    <source>
        <strain evidence="3 4">MCA 4198</strain>
    </source>
</reference>
<feature type="compositionally biased region" description="Basic and acidic residues" evidence="1">
    <location>
        <begin position="190"/>
        <end position="202"/>
    </location>
</feature>
<dbReference type="RefSeq" id="XP_025378987.1">
    <property type="nucleotide sequence ID" value="XM_025519948.1"/>
</dbReference>
<dbReference type="Proteomes" id="UP000245768">
    <property type="component" value="Unassembled WGS sequence"/>
</dbReference>
<sequence length="238" mass="26544">MQSHSLLLFVIIVLLTTRQGFSQPLARSKCASAQASDGALHKRGACLSSKNKYATSANKDTNIKHTNTKHTNTKHTNTKHTNIKHANGKDANVKSMNVKDIDLKDAIEDMIIKETKLKDTKPIILEARAICQQALLFPRRDRPPQNMEESERSDISFNVNVPSDYGLHSASSSPERFPEHFPEHFSEHFSEHFPKHSSEHSSSHSSSDSSYLSYNLDPDGYINEGTGNLEGGDHGKHQ</sequence>
<gene>
    <name evidence="3" type="ORF">FA10DRAFT_259106</name>
</gene>
<evidence type="ECO:0000256" key="1">
    <source>
        <dbReference type="SAM" id="MobiDB-lite"/>
    </source>
</evidence>
<keyword evidence="2" id="KW-0732">Signal</keyword>
<feature type="chain" id="PRO_5016278154" evidence="2">
    <location>
        <begin position="23"/>
        <end position="238"/>
    </location>
</feature>
<keyword evidence="4" id="KW-1185">Reference proteome</keyword>